<keyword evidence="2 4" id="KW-0560">Oxidoreductase</keyword>
<name>A0ABU7LRK3_9PROT</name>
<organism evidence="4 5">
    <name type="scientific">Hyphobacterium lacteum</name>
    <dbReference type="NCBI Taxonomy" id="3116575"/>
    <lineage>
        <taxon>Bacteria</taxon>
        <taxon>Pseudomonadati</taxon>
        <taxon>Pseudomonadota</taxon>
        <taxon>Alphaproteobacteria</taxon>
        <taxon>Maricaulales</taxon>
        <taxon>Maricaulaceae</taxon>
        <taxon>Hyphobacterium</taxon>
    </lineage>
</organism>
<dbReference type="Gene3D" id="3.40.50.720">
    <property type="entry name" value="NAD(P)-binding Rossmann-like Domain"/>
    <property type="match status" value="1"/>
</dbReference>
<dbReference type="PIRSF" id="PIRSF000126">
    <property type="entry name" value="11-beta-HSD1"/>
    <property type="match status" value="1"/>
</dbReference>
<dbReference type="RefSeq" id="WP_330199210.1">
    <property type="nucleotide sequence ID" value="NZ_JAZDRP010000005.1"/>
</dbReference>
<protein>
    <submittedName>
        <fullName evidence="4">SDR family oxidoreductase</fullName>
        <ecNumber evidence="4">1.-.-.-</ecNumber>
    </submittedName>
</protein>
<dbReference type="GO" id="GO:0016491">
    <property type="term" value="F:oxidoreductase activity"/>
    <property type="evidence" value="ECO:0007669"/>
    <property type="project" value="UniProtKB-KW"/>
</dbReference>
<accession>A0ABU7LRK3</accession>
<evidence type="ECO:0000256" key="2">
    <source>
        <dbReference type="ARBA" id="ARBA00023002"/>
    </source>
</evidence>
<dbReference type="EMBL" id="JAZDRP010000005">
    <property type="protein sequence ID" value="MEE2526547.1"/>
    <property type="molecule type" value="Genomic_DNA"/>
</dbReference>
<dbReference type="Pfam" id="PF00106">
    <property type="entry name" value="adh_short"/>
    <property type="match status" value="1"/>
</dbReference>
<evidence type="ECO:0000313" key="5">
    <source>
        <dbReference type="Proteomes" id="UP001354971"/>
    </source>
</evidence>
<evidence type="ECO:0000256" key="1">
    <source>
        <dbReference type="ARBA" id="ARBA00006484"/>
    </source>
</evidence>
<dbReference type="PANTHER" id="PTHR44196:SF2">
    <property type="entry name" value="SHORT-CHAIN DEHYDROGENASE-RELATED"/>
    <property type="match status" value="1"/>
</dbReference>
<evidence type="ECO:0000313" key="4">
    <source>
        <dbReference type="EMBL" id="MEE2526547.1"/>
    </source>
</evidence>
<keyword evidence="5" id="KW-1185">Reference proteome</keyword>
<dbReference type="PANTHER" id="PTHR44196">
    <property type="entry name" value="DEHYDROGENASE/REDUCTASE SDR FAMILY MEMBER 7B"/>
    <property type="match status" value="1"/>
</dbReference>
<gene>
    <name evidence="4" type="ORF">V0U79_09225</name>
</gene>
<comment type="caution">
    <text evidence="4">The sequence shown here is derived from an EMBL/GenBank/DDBJ whole genome shotgun (WGS) entry which is preliminary data.</text>
</comment>
<dbReference type="InterPro" id="IPR002347">
    <property type="entry name" value="SDR_fam"/>
</dbReference>
<dbReference type="PRINTS" id="PR00080">
    <property type="entry name" value="SDRFAMILY"/>
</dbReference>
<sequence>MARKLVLITGASSGIGEAMARVFAKKGWDLALVARREDRLKALAEEMKAQNGVDSLIIAADLAKPGEPERIVAEIEKAGRHVDGLVNNAGAGQPGYFTETGWADQERFLQLMVTAYLQLIHLVLPGMEERNFGRIINVSSVSALLPIATGHTRFSGTIYPGAKSLLIKVAQAIKAEMTGKNVHATAVCPGYTWSEFHDVNGARKSISQLPSYWMLTAEEVAVSAYDAVERNVACRVPGAWYKFMTAMMRILPDPVGEWLIAQQSRRSLQRAQARKASAE</sequence>
<evidence type="ECO:0000256" key="3">
    <source>
        <dbReference type="RuleBase" id="RU000363"/>
    </source>
</evidence>
<comment type="similarity">
    <text evidence="1 3">Belongs to the short-chain dehydrogenases/reductases (SDR) family.</text>
</comment>
<dbReference type="Proteomes" id="UP001354971">
    <property type="component" value="Unassembled WGS sequence"/>
</dbReference>
<dbReference type="PRINTS" id="PR00081">
    <property type="entry name" value="GDHRDH"/>
</dbReference>
<dbReference type="InterPro" id="IPR036291">
    <property type="entry name" value="NAD(P)-bd_dom_sf"/>
</dbReference>
<reference evidence="4 5" key="1">
    <citation type="submission" date="2024-01" db="EMBL/GenBank/DDBJ databases">
        <title>Hyphobacterium bacterium isolated from marine sediment.</title>
        <authorList>
            <person name="Zhao S."/>
        </authorList>
    </citation>
    <scope>NUCLEOTIDE SEQUENCE [LARGE SCALE GENOMIC DNA]</scope>
    <source>
        <strain evidence="5">HN65</strain>
    </source>
</reference>
<proteinExistence type="inferred from homology"/>
<dbReference type="EC" id="1.-.-.-" evidence="4"/>
<dbReference type="SUPFAM" id="SSF51735">
    <property type="entry name" value="NAD(P)-binding Rossmann-fold domains"/>
    <property type="match status" value="1"/>
</dbReference>